<feature type="transmembrane region" description="Helical" evidence="1">
    <location>
        <begin position="80"/>
        <end position="99"/>
    </location>
</feature>
<dbReference type="InterPro" id="IPR025699">
    <property type="entry name" value="ABC2_memb-like"/>
</dbReference>
<keyword evidence="1" id="KW-1133">Transmembrane helix</keyword>
<gene>
    <name evidence="2" type="ORF">SAMN02746011_00927</name>
</gene>
<dbReference type="EMBL" id="FUWO01000006">
    <property type="protein sequence ID" value="SJZ48342.1"/>
    <property type="molecule type" value="Genomic_DNA"/>
</dbReference>
<keyword evidence="3" id="KW-1185">Reference proteome</keyword>
<protein>
    <submittedName>
        <fullName evidence="2">ABC-2 family transporter protein</fullName>
    </submittedName>
</protein>
<keyword evidence="1" id="KW-0812">Transmembrane</keyword>
<dbReference type="STRING" id="1121925.SAMN02746011_00927"/>
<feature type="transmembrane region" description="Helical" evidence="1">
    <location>
        <begin position="176"/>
        <end position="196"/>
    </location>
</feature>
<sequence>MRALLVKDWIVSRKLLILSLIILILVSFVVSNDQLPLILGLLLSMFNMRNIDGLEDKNEYHALIQSMPVSRFEVVVSKTIFHFLQVGINLSLIILLNSILPSLKGNSIKEVFLTVVMAILLILGYQLLYIIFGPVFMSYVTIIIFLVIIMFGWTLANSTFIQGALRWLSSIKPATLILSSALIVLVVSALLLFLTVKVYESKDL</sequence>
<name>A0A1T4L0T0_9LACT</name>
<dbReference type="AlphaFoldDB" id="A0A1T4L0T0"/>
<feature type="transmembrane region" description="Helical" evidence="1">
    <location>
        <begin position="111"/>
        <end position="132"/>
    </location>
</feature>
<feature type="transmembrane region" description="Helical" evidence="1">
    <location>
        <begin position="138"/>
        <end position="156"/>
    </location>
</feature>
<dbReference type="RefSeq" id="WP_078755706.1">
    <property type="nucleotide sequence ID" value="NZ_FUWO01000006.1"/>
</dbReference>
<evidence type="ECO:0000256" key="1">
    <source>
        <dbReference type="SAM" id="Phobius"/>
    </source>
</evidence>
<evidence type="ECO:0000313" key="2">
    <source>
        <dbReference type="EMBL" id="SJZ48342.1"/>
    </source>
</evidence>
<proteinExistence type="predicted"/>
<evidence type="ECO:0000313" key="3">
    <source>
        <dbReference type="Proteomes" id="UP000189941"/>
    </source>
</evidence>
<accession>A0A1T4L0T0</accession>
<organism evidence="2 3">
    <name type="scientific">Globicatella sulfidifaciens DSM 15739</name>
    <dbReference type="NCBI Taxonomy" id="1121925"/>
    <lineage>
        <taxon>Bacteria</taxon>
        <taxon>Bacillati</taxon>
        <taxon>Bacillota</taxon>
        <taxon>Bacilli</taxon>
        <taxon>Lactobacillales</taxon>
        <taxon>Aerococcaceae</taxon>
        <taxon>Globicatella</taxon>
    </lineage>
</organism>
<reference evidence="3" key="1">
    <citation type="submission" date="2017-02" db="EMBL/GenBank/DDBJ databases">
        <authorList>
            <person name="Varghese N."/>
            <person name="Submissions S."/>
        </authorList>
    </citation>
    <scope>NUCLEOTIDE SEQUENCE [LARGE SCALE GENOMIC DNA]</scope>
    <source>
        <strain evidence="3">DSM 15739</strain>
    </source>
</reference>
<dbReference type="Pfam" id="PF13346">
    <property type="entry name" value="ABC2_membrane_5"/>
    <property type="match status" value="1"/>
</dbReference>
<keyword evidence="1" id="KW-0472">Membrane</keyword>
<dbReference type="Proteomes" id="UP000189941">
    <property type="component" value="Unassembled WGS sequence"/>
</dbReference>
<dbReference type="OrthoDB" id="2136671at2"/>